<dbReference type="NCBIfam" id="NF033580">
    <property type="entry name" value="transpos_IS5_3"/>
    <property type="match status" value="1"/>
</dbReference>
<dbReference type="STRING" id="323848.Nmul_A2649"/>
<dbReference type="Proteomes" id="UP000002718">
    <property type="component" value="Chromosome"/>
</dbReference>
<protein>
    <submittedName>
        <fullName evidence="2">IS298, transposase OrfA</fullName>
    </submittedName>
</protein>
<dbReference type="HOGENOM" id="CLU_055261_2_1_4"/>
<dbReference type="EMBL" id="CP000103">
    <property type="protein sequence ID" value="ABB75936.1"/>
    <property type="molecule type" value="Genomic_DNA"/>
</dbReference>
<dbReference type="Pfam" id="PF13340">
    <property type="entry name" value="DUF4096"/>
    <property type="match status" value="1"/>
</dbReference>
<reference evidence="2 3" key="2">
    <citation type="journal article" date="2008" name="Appl. Environ. Microbiol.">
        <title>Complete genome sequence of Nitrosospira multiformis, an ammonia-oxidizing bacterium from the soil environment.</title>
        <authorList>
            <person name="Norton J.M."/>
            <person name="Klotz M.G."/>
            <person name="Stein L.Y."/>
            <person name="Arp D.J."/>
            <person name="Bottomley P.J."/>
            <person name="Chain P.S."/>
            <person name="Hauser L.J."/>
            <person name="Land M.L."/>
            <person name="Larimer F.W."/>
            <person name="Shin M.W."/>
            <person name="Starkenburg S.R."/>
        </authorList>
    </citation>
    <scope>NUCLEOTIDE SEQUENCE [LARGE SCALE GENOMIC DNA]</scope>
    <source>
        <strain evidence="3">ATCC 25196 / NCIMB 11849 / C 71</strain>
    </source>
</reference>
<dbReference type="InterPro" id="IPR052909">
    <property type="entry name" value="Transposase_6_like"/>
</dbReference>
<dbReference type="InterPro" id="IPR025161">
    <property type="entry name" value="IS402-like_dom"/>
</dbReference>
<accession>Q2Y5N5</accession>
<feature type="domain" description="Insertion element IS402-like" evidence="1">
    <location>
        <begin position="16"/>
        <end position="88"/>
    </location>
</feature>
<evidence type="ECO:0000259" key="1">
    <source>
        <dbReference type="Pfam" id="PF13340"/>
    </source>
</evidence>
<evidence type="ECO:0000313" key="2">
    <source>
        <dbReference type="EMBL" id="ABB75936.1"/>
    </source>
</evidence>
<name>Q2Y5N5_NITMU</name>
<organism evidence="2 3">
    <name type="scientific">Nitrosospira multiformis (strain ATCC 25196 / NCIMB 11849 / C 71)</name>
    <dbReference type="NCBI Taxonomy" id="323848"/>
    <lineage>
        <taxon>Bacteria</taxon>
        <taxon>Pseudomonadati</taxon>
        <taxon>Pseudomonadota</taxon>
        <taxon>Betaproteobacteria</taxon>
        <taxon>Nitrosomonadales</taxon>
        <taxon>Nitrosomonadaceae</taxon>
        <taxon>Nitrosospira</taxon>
    </lineage>
</organism>
<dbReference type="PANTHER" id="PTHR46637">
    <property type="entry name" value="TIS1421-TRANSPOSASE PROTEIN A"/>
    <property type="match status" value="1"/>
</dbReference>
<keyword evidence="3" id="KW-1185">Reference proteome</keyword>
<dbReference type="PANTHER" id="PTHR46637:SF1">
    <property type="entry name" value="BLL5188 PROTEIN"/>
    <property type="match status" value="1"/>
</dbReference>
<dbReference type="KEGG" id="nmu:Nmul_A2649"/>
<dbReference type="eggNOG" id="COG3293">
    <property type="taxonomic scope" value="Bacteria"/>
</dbReference>
<evidence type="ECO:0000313" key="3">
    <source>
        <dbReference type="Proteomes" id="UP000002718"/>
    </source>
</evidence>
<dbReference type="AlphaFoldDB" id="Q2Y5N5"/>
<gene>
    <name evidence="2" type="ordered locus">Nmul_A2649</name>
</gene>
<proteinExistence type="predicted"/>
<sequence>MFTSGIWMWVMDRDMLSDAQWARISGLLPGKPTDKGGRAADNRLFVEAVLYTARVGNPWRDLPPKFGNWHSVYVRFARWEANGVWSRVAEALQGEADLEELFIDSTVVRAHQHSAGASKKTVAIRRSGARVVG</sequence>
<reference evidence="3" key="1">
    <citation type="submission" date="2005-08" db="EMBL/GenBank/DDBJ databases">
        <title>Complete sequence of chromosome 1 of Nitrosospira multiformis ATCC 25196.</title>
        <authorList>
            <person name="Copeland A."/>
            <person name="Lucas S."/>
            <person name="Lapidus A."/>
            <person name="Barry K."/>
            <person name="Detter J.C."/>
            <person name="Glavina T."/>
            <person name="Hammon N."/>
            <person name="Israni S."/>
            <person name="Pitluck S."/>
            <person name="Chain P."/>
            <person name="Malfatti S."/>
            <person name="Shin M."/>
            <person name="Vergez L."/>
            <person name="Schmutz J."/>
            <person name="Larimer F."/>
            <person name="Land M."/>
            <person name="Hauser L."/>
            <person name="Kyrpides N."/>
            <person name="Lykidis A."/>
            <person name="Richardson P."/>
        </authorList>
    </citation>
    <scope>NUCLEOTIDE SEQUENCE [LARGE SCALE GENOMIC DNA]</scope>
    <source>
        <strain evidence="3">ATCC 25196 / NCIMB 11849 / C 71</strain>
    </source>
</reference>